<comment type="caution">
    <text evidence="7">The sequence shown here is derived from an EMBL/GenBank/DDBJ whole genome shotgun (WGS) entry which is preliminary data.</text>
</comment>
<keyword evidence="2 5" id="KW-0812">Transmembrane</keyword>
<dbReference type="Proteomes" id="UP000663856">
    <property type="component" value="Unassembled WGS sequence"/>
</dbReference>
<keyword evidence="4 5" id="KW-0472">Membrane</keyword>
<name>A0A816NAY1_9BILA</name>
<feature type="transmembrane region" description="Helical" evidence="5">
    <location>
        <begin position="7"/>
        <end position="29"/>
    </location>
</feature>
<evidence type="ECO:0000313" key="8">
    <source>
        <dbReference type="Proteomes" id="UP000663856"/>
    </source>
</evidence>
<dbReference type="InterPro" id="IPR017452">
    <property type="entry name" value="GPCR_Rhodpsn_7TM"/>
</dbReference>
<dbReference type="GO" id="GO:0016020">
    <property type="term" value="C:membrane"/>
    <property type="evidence" value="ECO:0007669"/>
    <property type="project" value="UniProtKB-SubCell"/>
</dbReference>
<protein>
    <recommendedName>
        <fullName evidence="6">G-protein coupled receptors family 1 profile domain-containing protein</fullName>
    </recommendedName>
</protein>
<feature type="domain" description="G-protein coupled receptors family 1 profile" evidence="6">
    <location>
        <begin position="1"/>
        <end position="260"/>
    </location>
</feature>
<feature type="transmembrane region" description="Helical" evidence="5">
    <location>
        <begin position="241"/>
        <end position="260"/>
    </location>
</feature>
<feature type="transmembrane region" description="Helical" evidence="5">
    <location>
        <begin position="49"/>
        <end position="70"/>
    </location>
</feature>
<dbReference type="PROSITE" id="PS50262">
    <property type="entry name" value="G_PROTEIN_RECEP_F1_2"/>
    <property type="match status" value="1"/>
</dbReference>
<reference evidence="7" key="1">
    <citation type="submission" date="2021-02" db="EMBL/GenBank/DDBJ databases">
        <authorList>
            <person name="Nowell W R."/>
        </authorList>
    </citation>
    <scope>NUCLEOTIDE SEQUENCE</scope>
</reference>
<organism evidence="7 8">
    <name type="scientific">Rotaria magnacalcarata</name>
    <dbReference type="NCBI Taxonomy" id="392030"/>
    <lineage>
        <taxon>Eukaryota</taxon>
        <taxon>Metazoa</taxon>
        <taxon>Spiralia</taxon>
        <taxon>Gnathifera</taxon>
        <taxon>Rotifera</taxon>
        <taxon>Eurotatoria</taxon>
        <taxon>Bdelloidea</taxon>
        <taxon>Philodinida</taxon>
        <taxon>Philodinidae</taxon>
        <taxon>Rotaria</taxon>
    </lineage>
</organism>
<dbReference type="AlphaFoldDB" id="A0A816NAY1"/>
<proteinExistence type="predicted"/>
<keyword evidence="3 5" id="KW-1133">Transmembrane helix</keyword>
<evidence type="ECO:0000256" key="3">
    <source>
        <dbReference type="ARBA" id="ARBA00022989"/>
    </source>
</evidence>
<feature type="transmembrane region" description="Helical" evidence="5">
    <location>
        <begin position="91"/>
        <end position="108"/>
    </location>
</feature>
<comment type="subcellular location">
    <subcellularLocation>
        <location evidence="1">Membrane</location>
    </subcellularLocation>
</comment>
<feature type="transmembrane region" description="Helical" evidence="5">
    <location>
        <begin position="135"/>
        <end position="154"/>
    </location>
</feature>
<evidence type="ECO:0000256" key="4">
    <source>
        <dbReference type="ARBA" id="ARBA00023136"/>
    </source>
</evidence>
<dbReference type="SUPFAM" id="SSF81321">
    <property type="entry name" value="Family A G protein-coupled receptor-like"/>
    <property type="match status" value="1"/>
</dbReference>
<evidence type="ECO:0000256" key="1">
    <source>
        <dbReference type="ARBA" id="ARBA00004370"/>
    </source>
</evidence>
<feature type="transmembrane region" description="Helical" evidence="5">
    <location>
        <begin position="199"/>
        <end position="221"/>
    </location>
</feature>
<sequence>MEFLVGCIIPLTIVYTIALYFGCLTHLLITFDVYSQSSQSSYYCRTRTFFTYTPLSVSTSLVVAACADRYTSSSSNVRLRSFSQIKMSRKIVCGIFLIQCFIWGQQFVRFSQQLDGINCFPATPFCVSFNNFSLLMFYSILPIIFVFALGWMTLRHVCHQHTRCPSNLKDRQLTIELNFLGCSRKFSKKTQKISYQPNIMVMVQVLCIALLSIPILIQKIYAELTVDQVRSSQRLQIENVFAAMVVVVALINTSTPFYMFTPTTRLFRQ</sequence>
<evidence type="ECO:0000313" key="7">
    <source>
        <dbReference type="EMBL" id="CAF2031200.1"/>
    </source>
</evidence>
<evidence type="ECO:0000256" key="2">
    <source>
        <dbReference type="ARBA" id="ARBA00022692"/>
    </source>
</evidence>
<evidence type="ECO:0000259" key="6">
    <source>
        <dbReference type="PROSITE" id="PS50262"/>
    </source>
</evidence>
<dbReference type="EMBL" id="CAJNRF010001921">
    <property type="protein sequence ID" value="CAF2031200.1"/>
    <property type="molecule type" value="Genomic_DNA"/>
</dbReference>
<gene>
    <name evidence="7" type="ORF">WKI299_LOCUS6609</name>
</gene>
<dbReference type="Gene3D" id="1.20.1070.10">
    <property type="entry name" value="Rhodopsin 7-helix transmembrane proteins"/>
    <property type="match status" value="1"/>
</dbReference>
<evidence type="ECO:0000256" key="5">
    <source>
        <dbReference type="SAM" id="Phobius"/>
    </source>
</evidence>
<accession>A0A816NAY1</accession>